<keyword evidence="4" id="KW-0256">Endoplasmic reticulum</keyword>
<dbReference type="Pfam" id="PF06762">
    <property type="entry name" value="LMF1"/>
    <property type="match status" value="1"/>
</dbReference>
<proteinExistence type="inferred from homology"/>
<dbReference type="InterPro" id="IPR057433">
    <property type="entry name" value="LMF1/2_C"/>
</dbReference>
<name>A0A1I1JVD9_9ACTN</name>
<keyword evidence="3 7" id="KW-0812">Transmembrane</keyword>
<comment type="subcellular location">
    <subcellularLocation>
        <location evidence="1">Endoplasmic reticulum membrane</location>
        <topology evidence="1">Multi-pass membrane protein</topology>
    </subcellularLocation>
</comment>
<protein>
    <submittedName>
        <fullName evidence="10">Lipase maturation factor</fullName>
    </submittedName>
</protein>
<dbReference type="RefSeq" id="WP_091123690.1">
    <property type="nucleotide sequence ID" value="NZ_FOLB01000007.1"/>
</dbReference>
<dbReference type="OrthoDB" id="9793230at2"/>
<dbReference type="AlphaFoldDB" id="A0A1I1JVD9"/>
<dbReference type="EMBL" id="FOLB01000007">
    <property type="protein sequence ID" value="SFC52211.1"/>
    <property type="molecule type" value="Genomic_DNA"/>
</dbReference>
<dbReference type="PANTHER" id="PTHR14463:SF10">
    <property type="entry name" value="LIPASE MATURATION FACTOR 1"/>
    <property type="match status" value="1"/>
</dbReference>
<feature type="transmembrane region" description="Helical" evidence="7">
    <location>
        <begin position="96"/>
        <end position="116"/>
    </location>
</feature>
<comment type="similarity">
    <text evidence="2">Belongs to the lipase maturation factor family.</text>
</comment>
<dbReference type="PANTHER" id="PTHR14463">
    <property type="entry name" value="LIPASE MATURATION FACTOR"/>
    <property type="match status" value="1"/>
</dbReference>
<evidence type="ECO:0000256" key="1">
    <source>
        <dbReference type="ARBA" id="ARBA00004477"/>
    </source>
</evidence>
<evidence type="ECO:0000256" key="5">
    <source>
        <dbReference type="ARBA" id="ARBA00022989"/>
    </source>
</evidence>
<keyword evidence="11" id="KW-1185">Reference proteome</keyword>
<feature type="domain" description="Lipase maturation factor 1/2 N-terminal" evidence="8">
    <location>
        <begin position="121"/>
        <end position="272"/>
    </location>
</feature>
<keyword evidence="5 7" id="KW-1133">Transmembrane helix</keyword>
<sequence>MDWFAAEHSWLARLLFQRALAVVYVVAFVAAARQYRALLGDHGLMPVRRYLTRTGFRRSPSLFHLHHSDRAFLAVAWAGALLALATLAGLTDAVPLVAAMAVWGVLWFLYLSIVNVGQRWYSFGWESLLLEAGLLAVFLGNDDVSPPLLTLLLLRWLLFRLEFGAGLIKMRGDPCWRDLTCLDYHHETQPMPGPMSWYFHHLPRPLHRVEVLANHATQLVVPFLLFTPQPVAGVAAAVMIVTQLWLVLSGNFAWLNWLAIVLGLSALPDAWLAPVLPGPGAPDTGMPVPFTAAVCVATAAVVVLSYQPVANLLSSRQLMNTSFNRWHLVNSYGAFGSVTKTRYEIVVEGTDEAGWGPATQWREYEFRGKPGDPRRRPRQWAPYHLRLDWLMWFAAISPGYAEPWFSAFVQRLLEGDRNVIGLLRHDPFPDAPPRFVRASVYRYRFTSRRERAETGQWWWRERVGTFLEPVRLRGDRVGH</sequence>
<gene>
    <name evidence="10" type="ORF">SAMN04487968_107157</name>
</gene>
<feature type="transmembrane region" description="Helical" evidence="7">
    <location>
        <begin position="71"/>
        <end position="90"/>
    </location>
</feature>
<evidence type="ECO:0000259" key="8">
    <source>
        <dbReference type="Pfam" id="PF06762"/>
    </source>
</evidence>
<evidence type="ECO:0000256" key="2">
    <source>
        <dbReference type="ARBA" id="ARBA00005512"/>
    </source>
</evidence>
<dbReference type="Proteomes" id="UP000198832">
    <property type="component" value="Unassembled WGS sequence"/>
</dbReference>
<accession>A0A1I1JVD9</accession>
<feature type="transmembrane region" description="Helical" evidence="7">
    <location>
        <begin position="254"/>
        <end position="276"/>
    </location>
</feature>
<keyword evidence="6 7" id="KW-0472">Membrane</keyword>
<dbReference type="STRING" id="574651.SAMN04487968_107157"/>
<feature type="transmembrane region" description="Helical" evidence="7">
    <location>
        <begin position="231"/>
        <end position="248"/>
    </location>
</feature>
<feature type="transmembrane region" description="Helical" evidence="7">
    <location>
        <begin position="123"/>
        <end position="141"/>
    </location>
</feature>
<dbReference type="InterPro" id="IPR057434">
    <property type="entry name" value="LMF1/2_N"/>
</dbReference>
<evidence type="ECO:0000256" key="4">
    <source>
        <dbReference type="ARBA" id="ARBA00022824"/>
    </source>
</evidence>
<dbReference type="GO" id="GO:0051604">
    <property type="term" value="P:protein maturation"/>
    <property type="evidence" value="ECO:0007669"/>
    <property type="project" value="InterPro"/>
</dbReference>
<evidence type="ECO:0000313" key="10">
    <source>
        <dbReference type="EMBL" id="SFC52211.1"/>
    </source>
</evidence>
<feature type="transmembrane region" description="Helical" evidence="7">
    <location>
        <begin position="15"/>
        <end position="32"/>
    </location>
</feature>
<evidence type="ECO:0000256" key="3">
    <source>
        <dbReference type="ARBA" id="ARBA00022692"/>
    </source>
</evidence>
<evidence type="ECO:0000313" key="11">
    <source>
        <dbReference type="Proteomes" id="UP000198832"/>
    </source>
</evidence>
<evidence type="ECO:0000259" key="9">
    <source>
        <dbReference type="Pfam" id="PF25179"/>
    </source>
</evidence>
<dbReference type="InterPro" id="IPR009613">
    <property type="entry name" value="LMF"/>
</dbReference>
<organism evidence="10 11">
    <name type="scientific">Nocardioides terrae</name>
    <dbReference type="NCBI Taxonomy" id="574651"/>
    <lineage>
        <taxon>Bacteria</taxon>
        <taxon>Bacillati</taxon>
        <taxon>Actinomycetota</taxon>
        <taxon>Actinomycetes</taxon>
        <taxon>Propionibacteriales</taxon>
        <taxon>Nocardioidaceae</taxon>
        <taxon>Nocardioides</taxon>
    </lineage>
</organism>
<dbReference type="Pfam" id="PF25179">
    <property type="entry name" value="LMF1_C"/>
    <property type="match status" value="1"/>
</dbReference>
<evidence type="ECO:0000256" key="6">
    <source>
        <dbReference type="ARBA" id="ARBA00023136"/>
    </source>
</evidence>
<feature type="transmembrane region" description="Helical" evidence="7">
    <location>
        <begin position="288"/>
        <end position="306"/>
    </location>
</feature>
<reference evidence="10 11" key="1">
    <citation type="submission" date="2016-10" db="EMBL/GenBank/DDBJ databases">
        <authorList>
            <person name="de Groot N.N."/>
        </authorList>
    </citation>
    <scope>NUCLEOTIDE SEQUENCE [LARGE SCALE GENOMIC DNA]</scope>
    <source>
        <strain evidence="10 11">CGMCC 1.7056</strain>
    </source>
</reference>
<evidence type="ECO:0000256" key="7">
    <source>
        <dbReference type="SAM" id="Phobius"/>
    </source>
</evidence>
<feature type="domain" description="Lipase maturation factor 1/2 C-terminal" evidence="9">
    <location>
        <begin position="328"/>
        <end position="466"/>
    </location>
</feature>